<feature type="transmembrane region" description="Helical" evidence="6">
    <location>
        <begin position="309"/>
        <end position="334"/>
    </location>
</feature>
<accession>A0A927GER1</accession>
<gene>
    <name evidence="7" type="ORF">IC230_19475</name>
</gene>
<comment type="subcellular location">
    <subcellularLocation>
        <location evidence="1">Cell membrane</location>
        <topology evidence="1">Multi-pass membrane protein</topology>
    </subcellularLocation>
</comment>
<feature type="transmembrane region" description="Helical" evidence="6">
    <location>
        <begin position="173"/>
        <end position="195"/>
    </location>
</feature>
<keyword evidence="5 6" id="KW-0472">Membrane</keyword>
<keyword evidence="2" id="KW-1003">Cell membrane</keyword>
<evidence type="ECO:0000256" key="6">
    <source>
        <dbReference type="SAM" id="Phobius"/>
    </source>
</evidence>
<feature type="transmembrane region" description="Helical" evidence="6">
    <location>
        <begin position="137"/>
        <end position="161"/>
    </location>
</feature>
<feature type="transmembrane region" description="Helical" evidence="6">
    <location>
        <begin position="247"/>
        <end position="271"/>
    </location>
</feature>
<evidence type="ECO:0000256" key="1">
    <source>
        <dbReference type="ARBA" id="ARBA00004651"/>
    </source>
</evidence>
<evidence type="ECO:0000256" key="5">
    <source>
        <dbReference type="ARBA" id="ARBA00023136"/>
    </source>
</evidence>
<reference evidence="7" key="1">
    <citation type="submission" date="2020-09" db="EMBL/GenBank/DDBJ databases">
        <authorList>
            <person name="Kim M.K."/>
        </authorList>
    </citation>
    <scope>NUCLEOTIDE SEQUENCE</scope>
    <source>
        <strain evidence="7">BT704</strain>
    </source>
</reference>
<evidence type="ECO:0000256" key="4">
    <source>
        <dbReference type="ARBA" id="ARBA00022989"/>
    </source>
</evidence>
<evidence type="ECO:0000313" key="7">
    <source>
        <dbReference type="EMBL" id="MBD2755092.1"/>
    </source>
</evidence>
<organism evidence="7 8">
    <name type="scientific">Spirosoma validum</name>
    <dbReference type="NCBI Taxonomy" id="2771355"/>
    <lineage>
        <taxon>Bacteria</taxon>
        <taxon>Pseudomonadati</taxon>
        <taxon>Bacteroidota</taxon>
        <taxon>Cytophagia</taxon>
        <taxon>Cytophagales</taxon>
        <taxon>Cytophagaceae</taxon>
        <taxon>Spirosoma</taxon>
    </lineage>
</organism>
<comment type="caution">
    <text evidence="7">The sequence shown here is derived from an EMBL/GenBank/DDBJ whole genome shotgun (WGS) entry which is preliminary data.</text>
</comment>
<feature type="transmembrane region" description="Helical" evidence="6">
    <location>
        <begin position="27"/>
        <end position="45"/>
    </location>
</feature>
<dbReference type="GO" id="GO:0005886">
    <property type="term" value="C:plasma membrane"/>
    <property type="evidence" value="ECO:0007669"/>
    <property type="project" value="UniProtKB-SubCell"/>
</dbReference>
<sequence length="341" mass="37707">MIGVLYSLQSNVFSSVLSLKPGKKFTFWLKTAVFAGLLIYIGYVLQQQPFDWTLVREQITAVEHPEQWAAGLFLLTPVNWGFEALKWQILLQRIEKSTYWQAYKGVLAGVALGFALPALLGDTAGRVLSLRTHRAEAVGASLVSGGMQFYVALVFGAVAWAHHITVVPIRNNIAGQWLLVILVALSAGGIVFGLTRQRLVRWLEKRPGLRRFTDYWNVAGLYSDREIAQALGVAALRYVVFSVQFYLVMRLVGIHLSAGLSASSIGLVFLVKTITPAFNLLSDLGVREAASLWVFEPFSQTNDTVSTSVLLTATLTLWVANVLTPVLVGLIWVWKLKLTTE</sequence>
<evidence type="ECO:0000256" key="3">
    <source>
        <dbReference type="ARBA" id="ARBA00022692"/>
    </source>
</evidence>
<evidence type="ECO:0000256" key="2">
    <source>
        <dbReference type="ARBA" id="ARBA00022475"/>
    </source>
</evidence>
<evidence type="ECO:0000313" key="8">
    <source>
        <dbReference type="Proteomes" id="UP000653797"/>
    </source>
</evidence>
<keyword evidence="3 6" id="KW-0812">Transmembrane</keyword>
<feature type="transmembrane region" description="Helical" evidence="6">
    <location>
        <begin position="106"/>
        <end position="125"/>
    </location>
</feature>
<name>A0A927GER1_9BACT</name>
<keyword evidence="4 6" id="KW-1133">Transmembrane helix</keyword>
<dbReference type="InterPro" id="IPR022791">
    <property type="entry name" value="L-PG_synthase/AglD"/>
</dbReference>
<keyword evidence="8" id="KW-1185">Reference proteome</keyword>
<dbReference type="AlphaFoldDB" id="A0A927GER1"/>
<dbReference type="Pfam" id="PF03706">
    <property type="entry name" value="LPG_synthase_TM"/>
    <property type="match status" value="1"/>
</dbReference>
<protein>
    <submittedName>
        <fullName evidence="7">Flippase-like domain-containing protein</fullName>
    </submittedName>
</protein>
<dbReference type="Proteomes" id="UP000653797">
    <property type="component" value="Unassembled WGS sequence"/>
</dbReference>
<dbReference type="EMBL" id="JACXAA010000007">
    <property type="protein sequence ID" value="MBD2755092.1"/>
    <property type="molecule type" value="Genomic_DNA"/>
</dbReference>
<proteinExistence type="predicted"/>